<dbReference type="Gene3D" id="3.40.50.410">
    <property type="entry name" value="von Willebrand factor, type A domain"/>
    <property type="match status" value="1"/>
</dbReference>
<reference evidence="2 3" key="1">
    <citation type="submission" date="2019-02" db="EMBL/GenBank/DDBJ databases">
        <title>Deep-cultivation of Planctomycetes and their phenomic and genomic characterization uncovers novel biology.</title>
        <authorList>
            <person name="Wiegand S."/>
            <person name="Jogler M."/>
            <person name="Boedeker C."/>
            <person name="Pinto D."/>
            <person name="Vollmers J."/>
            <person name="Rivas-Marin E."/>
            <person name="Kohn T."/>
            <person name="Peeters S.H."/>
            <person name="Heuer A."/>
            <person name="Rast P."/>
            <person name="Oberbeckmann S."/>
            <person name="Bunk B."/>
            <person name="Jeske O."/>
            <person name="Meyerdierks A."/>
            <person name="Storesund J.E."/>
            <person name="Kallscheuer N."/>
            <person name="Luecker S."/>
            <person name="Lage O.M."/>
            <person name="Pohl T."/>
            <person name="Merkel B.J."/>
            <person name="Hornburger P."/>
            <person name="Mueller R.-W."/>
            <person name="Bruemmer F."/>
            <person name="Labrenz M."/>
            <person name="Spormann A.M."/>
            <person name="Op den Camp H."/>
            <person name="Overmann J."/>
            <person name="Amann R."/>
            <person name="Jetten M.S.M."/>
            <person name="Mascher T."/>
            <person name="Medema M.H."/>
            <person name="Devos D.P."/>
            <person name="Kaster A.-K."/>
            <person name="Ovreas L."/>
            <person name="Rohde M."/>
            <person name="Galperin M.Y."/>
            <person name="Jogler C."/>
        </authorList>
    </citation>
    <scope>NUCLEOTIDE SEQUENCE [LARGE SCALE GENOMIC DNA]</scope>
    <source>
        <strain evidence="2 3">ElP</strain>
    </source>
</reference>
<protein>
    <recommendedName>
        <fullName evidence="1">DUF58 domain-containing protein</fullName>
    </recommendedName>
</protein>
<dbReference type="InterPro" id="IPR036465">
    <property type="entry name" value="vWFA_dom_sf"/>
</dbReference>
<name>A0A518GYD5_9BACT</name>
<dbReference type="EMBL" id="CP036426">
    <property type="protein sequence ID" value="QDV33608.1"/>
    <property type="molecule type" value="Genomic_DNA"/>
</dbReference>
<proteinExistence type="predicted"/>
<accession>A0A518GYD5</accession>
<dbReference type="PANTHER" id="PTHR33608:SF7">
    <property type="entry name" value="DUF58 DOMAIN-CONTAINING PROTEIN"/>
    <property type="match status" value="1"/>
</dbReference>
<organism evidence="2 3">
    <name type="scientific">Tautonia plasticadhaerens</name>
    <dbReference type="NCBI Taxonomy" id="2527974"/>
    <lineage>
        <taxon>Bacteria</taxon>
        <taxon>Pseudomonadati</taxon>
        <taxon>Planctomycetota</taxon>
        <taxon>Planctomycetia</taxon>
        <taxon>Isosphaerales</taxon>
        <taxon>Isosphaeraceae</taxon>
        <taxon>Tautonia</taxon>
    </lineage>
</organism>
<dbReference type="PANTHER" id="PTHR33608">
    <property type="entry name" value="BLL2464 PROTEIN"/>
    <property type="match status" value="1"/>
</dbReference>
<sequence length="306" mass="34587">MVEYQSYLNPQTLANVEGLGLQARLIVEGYVAGMHKSPYHGFSVEFSQHREYAPGDDVRHIDWKVWSKTDKYYLKQYEEETNLLTYVMLDASASMGYASEENVSKLKYGQFIAAALSYLVLSQQDSVGLAVFDDKIRRFLKPSGQPSHLKELIRVMDSEPARERTGLGPILHEMAERIGRRGIVVLISDLLDGEPADLISGLKHFRHRGHEVVLFHVLDPAEVEFPFRQVTKFKGIEIPEELLTDPTALREGYLAEMATFTEAVRTGCRLADIDYVPLRTDQALDAALTGYLATRLARTRKGPRRA</sequence>
<keyword evidence="3" id="KW-1185">Reference proteome</keyword>
<dbReference type="RefSeq" id="WP_231749531.1">
    <property type="nucleotide sequence ID" value="NZ_CP036426.1"/>
</dbReference>
<dbReference type="AlphaFoldDB" id="A0A518GYD5"/>
<dbReference type="InterPro" id="IPR002881">
    <property type="entry name" value="DUF58"/>
</dbReference>
<dbReference type="SUPFAM" id="SSF53300">
    <property type="entry name" value="vWA-like"/>
    <property type="match status" value="1"/>
</dbReference>
<evidence type="ECO:0000313" key="2">
    <source>
        <dbReference type="EMBL" id="QDV33608.1"/>
    </source>
</evidence>
<feature type="domain" description="DUF58" evidence="1">
    <location>
        <begin position="49"/>
        <end position="258"/>
    </location>
</feature>
<dbReference type="Proteomes" id="UP000317835">
    <property type="component" value="Chromosome"/>
</dbReference>
<gene>
    <name evidence="2" type="ORF">ElP_14840</name>
</gene>
<dbReference type="Pfam" id="PF01882">
    <property type="entry name" value="DUF58"/>
    <property type="match status" value="1"/>
</dbReference>
<evidence type="ECO:0000313" key="3">
    <source>
        <dbReference type="Proteomes" id="UP000317835"/>
    </source>
</evidence>
<dbReference type="CDD" id="cd00198">
    <property type="entry name" value="vWFA"/>
    <property type="match status" value="1"/>
</dbReference>
<dbReference type="KEGG" id="tpla:ElP_14840"/>
<evidence type="ECO:0000259" key="1">
    <source>
        <dbReference type="Pfam" id="PF01882"/>
    </source>
</evidence>